<name>A0AAD2A8N5_9LAMI</name>
<gene>
    <name evidence="2" type="ORF">FPE_LOCUS31066</name>
</gene>
<evidence type="ECO:0000259" key="1">
    <source>
        <dbReference type="Pfam" id="PF12932"/>
    </source>
</evidence>
<dbReference type="GO" id="GO:0007030">
    <property type="term" value="P:Golgi organization"/>
    <property type="evidence" value="ECO:0007669"/>
    <property type="project" value="TreeGrafter"/>
</dbReference>
<dbReference type="GO" id="GO:0012507">
    <property type="term" value="C:ER to Golgi transport vesicle membrane"/>
    <property type="evidence" value="ECO:0007669"/>
    <property type="project" value="TreeGrafter"/>
</dbReference>
<dbReference type="EMBL" id="OU503055">
    <property type="protein sequence ID" value="CAI9783545.1"/>
    <property type="molecule type" value="Genomic_DNA"/>
</dbReference>
<protein>
    <recommendedName>
        <fullName evidence="1">Sec16 central conserved domain-containing protein</fullName>
    </recommendedName>
</protein>
<keyword evidence="3" id="KW-1185">Reference proteome</keyword>
<dbReference type="InterPro" id="IPR024340">
    <property type="entry name" value="Sec16_CCD"/>
</dbReference>
<dbReference type="PANTHER" id="PTHR13402:SF6">
    <property type="entry name" value="SECRETORY 16, ISOFORM I"/>
    <property type="match status" value="1"/>
</dbReference>
<accession>A0AAD2A8N5</accession>
<evidence type="ECO:0000313" key="2">
    <source>
        <dbReference type="EMBL" id="CAI9783545.1"/>
    </source>
</evidence>
<evidence type="ECO:0000313" key="3">
    <source>
        <dbReference type="Proteomes" id="UP000834106"/>
    </source>
</evidence>
<organism evidence="2 3">
    <name type="scientific">Fraxinus pennsylvanica</name>
    <dbReference type="NCBI Taxonomy" id="56036"/>
    <lineage>
        <taxon>Eukaryota</taxon>
        <taxon>Viridiplantae</taxon>
        <taxon>Streptophyta</taxon>
        <taxon>Embryophyta</taxon>
        <taxon>Tracheophyta</taxon>
        <taxon>Spermatophyta</taxon>
        <taxon>Magnoliopsida</taxon>
        <taxon>eudicotyledons</taxon>
        <taxon>Gunneridae</taxon>
        <taxon>Pentapetalae</taxon>
        <taxon>asterids</taxon>
        <taxon>lamiids</taxon>
        <taxon>Lamiales</taxon>
        <taxon>Oleaceae</taxon>
        <taxon>Oleeae</taxon>
        <taxon>Fraxinus</taxon>
    </lineage>
</organism>
<sequence length="126" mass="13857">MKAVTISSITLAENVFVFFVKNPLGSSISVLNLAEVVNEKVDASSIGMGGDSYLQVLCRQSFPGPLTSGSLGVKELNKWIDERIMNYRKGEVLRLLLSLLKIACQYYGKPPFGSDAVLKVHYIFVL</sequence>
<dbReference type="GO" id="GO:0070973">
    <property type="term" value="P:protein localization to endoplasmic reticulum exit site"/>
    <property type="evidence" value="ECO:0007669"/>
    <property type="project" value="TreeGrafter"/>
</dbReference>
<dbReference type="PANTHER" id="PTHR13402">
    <property type="entry name" value="RGPR-RELATED"/>
    <property type="match status" value="1"/>
</dbReference>
<dbReference type="Proteomes" id="UP000834106">
    <property type="component" value="Chromosome 20"/>
</dbReference>
<proteinExistence type="predicted"/>
<dbReference type="GO" id="GO:0070971">
    <property type="term" value="C:endoplasmic reticulum exit site"/>
    <property type="evidence" value="ECO:0007669"/>
    <property type="project" value="TreeGrafter"/>
</dbReference>
<dbReference type="AlphaFoldDB" id="A0AAD2A8N5"/>
<feature type="domain" description="Sec16 central conserved" evidence="1">
    <location>
        <begin position="25"/>
        <end position="108"/>
    </location>
</feature>
<dbReference type="Pfam" id="PF12932">
    <property type="entry name" value="Sec16"/>
    <property type="match status" value="1"/>
</dbReference>
<reference evidence="2" key="1">
    <citation type="submission" date="2023-05" db="EMBL/GenBank/DDBJ databases">
        <authorList>
            <person name="Huff M."/>
        </authorList>
    </citation>
    <scope>NUCLEOTIDE SEQUENCE</scope>
</reference>